<gene>
    <name evidence="2" type="ORF">ADUPG1_010793</name>
</gene>
<dbReference type="InterPro" id="IPR025504">
    <property type="entry name" value="GLUCM_C"/>
</dbReference>
<name>A0ABQ5JWW7_9EUKA</name>
<keyword evidence="3" id="KW-1185">Reference proteome</keyword>
<protein>
    <recommendedName>
        <fullName evidence="1">D-glutamate cyclase-like C-terminal domain-containing protein</fullName>
    </recommendedName>
</protein>
<sequence>MVDISPVIEKIHHIIQEDIGFRGIRRLFPFSDLKGAVSTLSKCSNVLIGTGFYIPLCKESFSKDDIYYGRAETDGPLGTIQLAYILTKLNINVKIVCEHSTCHPLHDIKLFCKGNPGKIEVHSFPIAQSSDILPSSPADVIETIGTTPLKAEDESMSDISSSYSDYLDKGTHKHFLISFSEYLLKYPFEYDSVISIERVGPSFDGLLYNMRGISISSMSMPFHEAFELAKRLHIPTIAIGDGGNEIGMGNEGICEIVSSDIKYGSQIHCKTLCESLIVCGVSNWGAFSLGMGVYLHKLINAPICGGIDILEEGKFIDSSSKSVGKGTAIRMTNFDNIMEQFRMIPSLSCVLRNIVSHGAIDGVTHRLGALSVDGIEEGKHVKIEELVRKEVENFFFNFYH</sequence>
<dbReference type="EMBL" id="BQXS01011701">
    <property type="protein sequence ID" value="GKT15798.1"/>
    <property type="molecule type" value="Genomic_DNA"/>
</dbReference>
<dbReference type="Pfam" id="PF14336">
    <property type="entry name" value="GLUCM-like_C"/>
    <property type="match status" value="1"/>
</dbReference>
<evidence type="ECO:0000313" key="2">
    <source>
        <dbReference type="EMBL" id="GKT15798.1"/>
    </source>
</evidence>
<reference evidence="2" key="1">
    <citation type="submission" date="2022-03" db="EMBL/GenBank/DDBJ databases">
        <title>Draft genome sequence of Aduncisulcus paluster, a free-living microaerophilic Fornicata.</title>
        <authorList>
            <person name="Yuyama I."/>
            <person name="Kume K."/>
            <person name="Tamura T."/>
            <person name="Inagaki Y."/>
            <person name="Hashimoto T."/>
        </authorList>
    </citation>
    <scope>NUCLEOTIDE SEQUENCE</scope>
    <source>
        <strain evidence="2">NY0171</strain>
    </source>
</reference>
<dbReference type="Gene3D" id="3.90.1640.20">
    <property type="entry name" value="TON_0340"/>
    <property type="match status" value="1"/>
</dbReference>
<comment type="caution">
    <text evidence="2">The sequence shown here is derived from an EMBL/GenBank/DDBJ whole genome shotgun (WGS) entry which is preliminary data.</text>
</comment>
<feature type="domain" description="D-glutamate cyclase-like C-terminal" evidence="1">
    <location>
        <begin position="12"/>
        <end position="382"/>
    </location>
</feature>
<proteinExistence type="predicted"/>
<organism evidence="2 3">
    <name type="scientific">Aduncisulcus paluster</name>
    <dbReference type="NCBI Taxonomy" id="2918883"/>
    <lineage>
        <taxon>Eukaryota</taxon>
        <taxon>Metamonada</taxon>
        <taxon>Carpediemonas-like organisms</taxon>
        <taxon>Aduncisulcus</taxon>
    </lineage>
</organism>
<accession>A0ABQ5JWW7</accession>
<evidence type="ECO:0000313" key="3">
    <source>
        <dbReference type="Proteomes" id="UP001057375"/>
    </source>
</evidence>
<dbReference type="PANTHER" id="PTHR32022">
    <property type="entry name" value="D-GLUTAMATE CYCLASE, MITOCHONDRIAL"/>
    <property type="match status" value="1"/>
</dbReference>
<dbReference type="Proteomes" id="UP001057375">
    <property type="component" value="Unassembled WGS sequence"/>
</dbReference>
<evidence type="ECO:0000259" key="1">
    <source>
        <dbReference type="Pfam" id="PF14336"/>
    </source>
</evidence>
<dbReference type="PANTHER" id="PTHR32022:SF10">
    <property type="entry name" value="D-GLUTAMATE CYCLASE, MITOCHONDRIAL"/>
    <property type="match status" value="1"/>
</dbReference>